<dbReference type="EMBL" id="AGNL01032692">
    <property type="protein sequence ID" value="EJK55989.1"/>
    <property type="molecule type" value="Genomic_DNA"/>
</dbReference>
<organism evidence="2 3">
    <name type="scientific">Thalassiosira oceanica</name>
    <name type="common">Marine diatom</name>
    <dbReference type="NCBI Taxonomy" id="159749"/>
    <lineage>
        <taxon>Eukaryota</taxon>
        <taxon>Sar</taxon>
        <taxon>Stramenopiles</taxon>
        <taxon>Ochrophyta</taxon>
        <taxon>Bacillariophyta</taxon>
        <taxon>Coscinodiscophyceae</taxon>
        <taxon>Thalassiosirophycidae</taxon>
        <taxon>Thalassiosirales</taxon>
        <taxon>Thalassiosiraceae</taxon>
        <taxon>Thalassiosira</taxon>
    </lineage>
</organism>
<keyword evidence="3" id="KW-1185">Reference proteome</keyword>
<dbReference type="Proteomes" id="UP000266841">
    <property type="component" value="Unassembled WGS sequence"/>
</dbReference>
<evidence type="ECO:0000313" key="3">
    <source>
        <dbReference type="Proteomes" id="UP000266841"/>
    </source>
</evidence>
<gene>
    <name evidence="2" type="ORF">THAOC_24203</name>
</gene>
<protein>
    <submittedName>
        <fullName evidence="2">Uncharacterized protein</fullName>
    </submittedName>
</protein>
<feature type="compositionally biased region" description="Polar residues" evidence="1">
    <location>
        <begin position="22"/>
        <end position="31"/>
    </location>
</feature>
<evidence type="ECO:0000313" key="2">
    <source>
        <dbReference type="EMBL" id="EJK55989.1"/>
    </source>
</evidence>
<reference evidence="2 3" key="1">
    <citation type="journal article" date="2012" name="Genome Biol.">
        <title>Genome and low-iron response of an oceanic diatom adapted to chronic iron limitation.</title>
        <authorList>
            <person name="Lommer M."/>
            <person name="Specht M."/>
            <person name="Roy A.S."/>
            <person name="Kraemer L."/>
            <person name="Andreson R."/>
            <person name="Gutowska M.A."/>
            <person name="Wolf J."/>
            <person name="Bergner S.V."/>
            <person name="Schilhabel M.B."/>
            <person name="Klostermeier U.C."/>
            <person name="Beiko R.G."/>
            <person name="Rosenstiel P."/>
            <person name="Hippler M."/>
            <person name="Laroche J."/>
        </authorList>
    </citation>
    <scope>NUCLEOTIDE SEQUENCE [LARGE SCALE GENOMIC DNA]</scope>
    <source>
        <strain evidence="2 3">CCMP1005</strain>
    </source>
</reference>
<dbReference type="AlphaFoldDB" id="K0RU95"/>
<feature type="non-terminal residue" evidence="2">
    <location>
        <position position="59"/>
    </location>
</feature>
<accession>K0RU95</accession>
<name>K0RU95_THAOC</name>
<sequence length="59" mass="6611">MQQTGIARARAARPRTAEESVQARQQTASIRNRQRRTVAAAVKMEGMWGARRRNMGGMP</sequence>
<evidence type="ECO:0000256" key="1">
    <source>
        <dbReference type="SAM" id="MobiDB-lite"/>
    </source>
</evidence>
<proteinExistence type="predicted"/>
<comment type="caution">
    <text evidence="2">The sequence shown here is derived from an EMBL/GenBank/DDBJ whole genome shotgun (WGS) entry which is preliminary data.</text>
</comment>
<feature type="region of interest" description="Disordered" evidence="1">
    <location>
        <begin position="1"/>
        <end position="37"/>
    </location>
</feature>